<dbReference type="InterPro" id="IPR046960">
    <property type="entry name" value="PPR_At4g14850-like_plant"/>
</dbReference>
<proteinExistence type="predicted"/>
<dbReference type="PANTHER" id="PTHR47926">
    <property type="entry name" value="PENTATRICOPEPTIDE REPEAT-CONTAINING PROTEIN"/>
    <property type="match status" value="1"/>
</dbReference>
<keyword evidence="4" id="KW-1185">Reference proteome</keyword>
<evidence type="ECO:0000313" key="4">
    <source>
        <dbReference type="Proteomes" id="UP000663760"/>
    </source>
</evidence>
<dbReference type="PROSITE" id="PS51375">
    <property type="entry name" value="PPR"/>
    <property type="match status" value="1"/>
</dbReference>
<evidence type="ECO:0000313" key="3">
    <source>
        <dbReference type="EMBL" id="CAA7409193.1"/>
    </source>
</evidence>
<feature type="repeat" description="PPR" evidence="2">
    <location>
        <begin position="253"/>
        <end position="287"/>
    </location>
</feature>
<dbReference type="InterPro" id="IPR046848">
    <property type="entry name" value="E_motif"/>
</dbReference>
<name>A0A7I8LGM4_SPIIN</name>
<dbReference type="NCBIfam" id="TIGR00756">
    <property type="entry name" value="PPR"/>
    <property type="match status" value="1"/>
</dbReference>
<dbReference type="FunFam" id="1.25.40.10:FF:000090">
    <property type="entry name" value="Pentatricopeptide repeat-containing protein, chloroplastic"/>
    <property type="match status" value="1"/>
</dbReference>
<evidence type="ECO:0000256" key="1">
    <source>
        <dbReference type="ARBA" id="ARBA00022737"/>
    </source>
</evidence>
<sequence length="460" mass="49054">MSSSSGRRLLVSCTKQMAAHVNGGRHREALALFVQMRVSPELPAVDPFLYPLALKSCAALRLPGPAAAVHAHAVKGGLLSGNPFVSSALVDAYAKCFFPPAISPAQRLFDELPHRNAVVWGAMIAAHARAGDVAAAARLLDLMDVPRAASAFNSVIAAHAGAGPGGAIRALALFRRMQAERVRPTLATFLALLPLFSAAATLNLVKELHSFSIRTALLPELRLGSSLVEAYGRCGSAAYARSCFDSLPEKERDVVSWSSLVSAYALNGEPAAAMATFRRMAAAGVSPDGIMFLGVMKACTHAGMADEGRRYLELMRTDYQMEPAGGHYACLVDAVARAGRLEEARRIIVEEMPAGKTAKAWGALLGACRTHGEVPLAEAAARALAEIEPENAANLVILSSVYAGAGMHEAAERVRREIHDRRLRRAPGSSWVFSSNGPPDEHLPPSQRLIQEERSALRFT</sequence>
<dbReference type="OrthoDB" id="185373at2759"/>
<dbReference type="Gene3D" id="1.25.40.10">
    <property type="entry name" value="Tetratricopeptide repeat domain"/>
    <property type="match status" value="3"/>
</dbReference>
<accession>A0A7I8LGM4</accession>
<dbReference type="InterPro" id="IPR011990">
    <property type="entry name" value="TPR-like_helical_dom_sf"/>
</dbReference>
<evidence type="ECO:0000256" key="2">
    <source>
        <dbReference type="PROSITE-ProRule" id="PRU00708"/>
    </source>
</evidence>
<dbReference type="EMBL" id="LR746278">
    <property type="protein sequence ID" value="CAA7409193.1"/>
    <property type="molecule type" value="Genomic_DNA"/>
</dbReference>
<reference evidence="3" key="1">
    <citation type="submission" date="2020-02" db="EMBL/GenBank/DDBJ databases">
        <authorList>
            <person name="Scholz U."/>
            <person name="Mascher M."/>
            <person name="Fiebig A."/>
        </authorList>
    </citation>
    <scope>NUCLEOTIDE SEQUENCE</scope>
</reference>
<dbReference type="Proteomes" id="UP000663760">
    <property type="component" value="Chromosome 15"/>
</dbReference>
<protein>
    <submittedName>
        <fullName evidence="3">Uncharacterized protein</fullName>
    </submittedName>
</protein>
<dbReference type="GO" id="GO:0003723">
    <property type="term" value="F:RNA binding"/>
    <property type="evidence" value="ECO:0007669"/>
    <property type="project" value="InterPro"/>
</dbReference>
<dbReference type="AlphaFoldDB" id="A0A7I8LGM4"/>
<gene>
    <name evidence="3" type="ORF">SI8410_15019871</name>
</gene>
<dbReference type="Pfam" id="PF01535">
    <property type="entry name" value="PPR"/>
    <property type="match status" value="2"/>
</dbReference>
<keyword evidence="1" id="KW-0677">Repeat</keyword>
<dbReference type="InterPro" id="IPR002885">
    <property type="entry name" value="PPR_rpt"/>
</dbReference>
<organism evidence="3 4">
    <name type="scientific">Spirodela intermedia</name>
    <name type="common">Intermediate duckweed</name>
    <dbReference type="NCBI Taxonomy" id="51605"/>
    <lineage>
        <taxon>Eukaryota</taxon>
        <taxon>Viridiplantae</taxon>
        <taxon>Streptophyta</taxon>
        <taxon>Embryophyta</taxon>
        <taxon>Tracheophyta</taxon>
        <taxon>Spermatophyta</taxon>
        <taxon>Magnoliopsida</taxon>
        <taxon>Liliopsida</taxon>
        <taxon>Araceae</taxon>
        <taxon>Lemnoideae</taxon>
        <taxon>Spirodela</taxon>
    </lineage>
</organism>
<dbReference type="GO" id="GO:0009451">
    <property type="term" value="P:RNA modification"/>
    <property type="evidence" value="ECO:0007669"/>
    <property type="project" value="InterPro"/>
</dbReference>
<dbReference type="Pfam" id="PF20431">
    <property type="entry name" value="E_motif"/>
    <property type="match status" value="1"/>
</dbReference>
<dbReference type="PANTHER" id="PTHR47926:SF426">
    <property type="entry name" value="TETRATRICOPEPTIDE-LIKE HELICAL DOMAIN SUPERFAMILY, DYW DOMAIN-CONTAINING PROTEIN"/>
    <property type="match status" value="1"/>
</dbReference>